<sequence length="187" mass="21215">MNQNISLEILIDDQSQTHHLMSSGMVNACISIESNPMKGCEANYLGTMNYKLFATRQFINRWFAEGMTRNEFSNAPAVIFNDKDYLHFDVLTNSFGLPKGSYPYHLIPSSDTFLTAIKHGLGYGFLPTLQIPSEPSNIGLINIASDIEVDINLYWHHWKNESDVLQRFSSNIISNGRKLMHVNSKLI</sequence>
<keyword evidence="3" id="KW-0804">Transcription</keyword>
<dbReference type="SUPFAM" id="SSF53850">
    <property type="entry name" value="Periplasmic binding protein-like II"/>
    <property type="match status" value="1"/>
</dbReference>
<dbReference type="InterPro" id="IPR050176">
    <property type="entry name" value="LTTR"/>
</dbReference>
<organism evidence="5 6">
    <name type="scientific">Faucicola osloensis</name>
    <name type="common">Moraxella osloensis</name>
    <dbReference type="NCBI Taxonomy" id="34062"/>
    <lineage>
        <taxon>Bacteria</taxon>
        <taxon>Pseudomonadati</taxon>
        <taxon>Pseudomonadota</taxon>
        <taxon>Gammaproteobacteria</taxon>
        <taxon>Moraxellales</taxon>
        <taxon>Moraxellaceae</taxon>
        <taxon>Faucicola</taxon>
    </lineage>
</organism>
<dbReference type="Pfam" id="PF03466">
    <property type="entry name" value="LysR_substrate"/>
    <property type="match status" value="1"/>
</dbReference>
<gene>
    <name evidence="5" type="ORF">NP7_10950</name>
</gene>
<evidence type="ECO:0000259" key="4">
    <source>
        <dbReference type="Pfam" id="PF03466"/>
    </source>
</evidence>
<dbReference type="AlphaFoldDB" id="A0A2D2LXW6"/>
<accession>A0A2D2LXW6</accession>
<evidence type="ECO:0000256" key="1">
    <source>
        <dbReference type="ARBA" id="ARBA00023015"/>
    </source>
</evidence>
<keyword evidence="2" id="KW-0238">DNA-binding</keyword>
<keyword evidence="1" id="KW-0805">Transcription regulation</keyword>
<geneLocation type="plasmid" evidence="6">
    <name>pnp7-2</name>
</geneLocation>
<dbReference type="PANTHER" id="PTHR30579">
    <property type="entry name" value="TRANSCRIPTIONAL REGULATOR"/>
    <property type="match status" value="1"/>
</dbReference>
<dbReference type="PANTHER" id="PTHR30579:SF2">
    <property type="entry name" value="HTH-TYPE TRANSCRIPTIONAL REGULATOR ARGP"/>
    <property type="match status" value="1"/>
</dbReference>
<dbReference type="EMBL" id="CP024445">
    <property type="protein sequence ID" value="ATR79869.1"/>
    <property type="molecule type" value="Genomic_DNA"/>
</dbReference>
<evidence type="ECO:0000313" key="5">
    <source>
        <dbReference type="EMBL" id="ATR79869.1"/>
    </source>
</evidence>
<proteinExistence type="predicted"/>
<dbReference type="Proteomes" id="UP000229340">
    <property type="component" value="Plasmid pNP7-2"/>
</dbReference>
<evidence type="ECO:0000256" key="2">
    <source>
        <dbReference type="ARBA" id="ARBA00023125"/>
    </source>
</evidence>
<protein>
    <recommendedName>
        <fullName evidence="4">LysR substrate-binding domain-containing protein</fullName>
    </recommendedName>
</protein>
<reference evidence="6" key="1">
    <citation type="submission" date="2017-10" db="EMBL/GenBank/DDBJ databases">
        <title>Complete genome sequence of Moraxella osloensis NP7 isolated from human skin.</title>
        <authorList>
            <person name="Lee K."/>
            <person name="Lim J.Y."/>
            <person name="Hwang I."/>
        </authorList>
    </citation>
    <scope>NUCLEOTIDE SEQUENCE [LARGE SCALE GENOMIC DNA]</scope>
    <source>
        <strain evidence="6">NP7</strain>
        <plasmid evidence="6">pnp7-2</plasmid>
    </source>
</reference>
<dbReference type="Gene3D" id="3.40.190.290">
    <property type="match status" value="1"/>
</dbReference>
<evidence type="ECO:0000256" key="3">
    <source>
        <dbReference type="ARBA" id="ARBA00023163"/>
    </source>
</evidence>
<dbReference type="GO" id="GO:0003700">
    <property type="term" value="F:DNA-binding transcription factor activity"/>
    <property type="evidence" value="ECO:0007669"/>
    <property type="project" value="TreeGrafter"/>
</dbReference>
<keyword evidence="5" id="KW-0614">Plasmid</keyword>
<feature type="domain" description="LysR substrate-binding" evidence="4">
    <location>
        <begin position="4"/>
        <end position="168"/>
    </location>
</feature>
<dbReference type="InterPro" id="IPR005119">
    <property type="entry name" value="LysR_subst-bd"/>
</dbReference>
<name>A0A2D2LXW6_FAUOS</name>
<dbReference type="GO" id="GO:0003677">
    <property type="term" value="F:DNA binding"/>
    <property type="evidence" value="ECO:0007669"/>
    <property type="project" value="UniProtKB-KW"/>
</dbReference>
<evidence type="ECO:0000313" key="6">
    <source>
        <dbReference type="Proteomes" id="UP000229340"/>
    </source>
</evidence>